<dbReference type="GeneID" id="36397199"/>
<proteinExistence type="predicted"/>
<dbReference type="EMBL" id="CCYD01003042">
    <property type="protein sequence ID" value="CEG49078.1"/>
    <property type="molecule type" value="Genomic_DNA"/>
</dbReference>
<keyword evidence="2" id="KW-1185">Reference proteome</keyword>
<dbReference type="GeneID" id="36401919"/>
<dbReference type="AlphaFoldDB" id="A0A0P1B534"/>
<reference evidence="2" key="2">
    <citation type="submission" date="2014-09" db="EMBL/GenBank/DDBJ databases">
        <authorList>
            <person name="Sharma Rahul"/>
            <person name="Thines Marco"/>
        </authorList>
    </citation>
    <scope>NUCLEOTIDE SEQUENCE [LARGE SCALE GENOMIC DNA]</scope>
</reference>
<sequence length="57" mass="6908">MFTRCKSNSFIKLNIQYVVLYKYLLSKDLYYCDDRFKKCPALSYSGFQAFDSRRDWA</sequence>
<dbReference type="RefSeq" id="XP_024585447.1">
    <property type="nucleotide sequence ID" value="XM_024720228.1"/>
</dbReference>
<reference evidence="1" key="1">
    <citation type="submission" date="2014-09" db="EMBL/GenBank/DDBJ databases">
        <authorList>
            <person name="Magalhaes I.L.F."/>
            <person name="Oliveira U."/>
            <person name="Santos F.R."/>
            <person name="Vidigal T.H.D.A."/>
            <person name="Brescovit A.D."/>
            <person name="Santos A.J."/>
        </authorList>
    </citation>
    <scope>NUCLEOTIDE SEQUENCE [LARGE SCALE GENOMIC DNA]</scope>
</reference>
<evidence type="ECO:0000313" key="1">
    <source>
        <dbReference type="EMBL" id="CEG49078.1"/>
    </source>
</evidence>
<organism evidence="1 2">
    <name type="scientific">Plasmopara halstedii</name>
    <name type="common">Downy mildew of sunflower</name>
    <dbReference type="NCBI Taxonomy" id="4781"/>
    <lineage>
        <taxon>Eukaryota</taxon>
        <taxon>Sar</taxon>
        <taxon>Stramenopiles</taxon>
        <taxon>Oomycota</taxon>
        <taxon>Peronosporomycetes</taxon>
        <taxon>Peronosporales</taxon>
        <taxon>Peronosporaceae</taxon>
        <taxon>Plasmopara</taxon>
    </lineage>
</organism>
<dbReference type="Proteomes" id="UP000054928">
    <property type="component" value="Unassembled WGS sequence"/>
</dbReference>
<name>A0A0P1B534_PLAHL</name>
<evidence type="ECO:0000313" key="2">
    <source>
        <dbReference type="Proteomes" id="UP000054928"/>
    </source>
</evidence>
<dbReference type="RefSeq" id="XP_024582240.1">
    <property type="nucleotide sequence ID" value="XM_024716663.1"/>
</dbReference>
<accession>A0A0P1B534</accession>
<protein>
    <submittedName>
        <fullName evidence="1">Uncharacterized protein</fullName>
    </submittedName>
</protein>
<dbReference type="EMBL" id="CCYD01001773">
    <property type="protein sequence ID" value="CEG45871.1"/>
    <property type="molecule type" value="Genomic_DNA"/>
</dbReference>